<keyword evidence="13" id="KW-0812">Transmembrane</keyword>
<dbReference type="InterPro" id="IPR042160">
    <property type="entry name" value="HD-Zip_IV"/>
</dbReference>
<dbReference type="Pfam" id="PF25797">
    <property type="entry name" value="PDF2_C"/>
    <property type="match status" value="1"/>
</dbReference>
<keyword evidence="8 9" id="KW-0539">Nucleus</keyword>
<dbReference type="SMART" id="SM00389">
    <property type="entry name" value="HOX"/>
    <property type="match status" value="1"/>
</dbReference>
<evidence type="ECO:0000259" key="15">
    <source>
        <dbReference type="PROSITE" id="PS50848"/>
    </source>
</evidence>
<dbReference type="InterPro" id="IPR017970">
    <property type="entry name" value="Homeobox_CS"/>
</dbReference>
<dbReference type="InterPro" id="IPR009057">
    <property type="entry name" value="Homeodomain-like_sf"/>
</dbReference>
<dbReference type="GO" id="GO:0003677">
    <property type="term" value="F:DNA binding"/>
    <property type="evidence" value="ECO:0007669"/>
    <property type="project" value="UniProtKB-UniRule"/>
</dbReference>
<keyword evidence="13" id="KW-0472">Membrane</keyword>
<dbReference type="PROSITE" id="PS50071">
    <property type="entry name" value="HOMEOBOX_2"/>
    <property type="match status" value="1"/>
</dbReference>
<dbReference type="SUPFAM" id="SSF55961">
    <property type="entry name" value="Bet v1-like"/>
    <property type="match status" value="2"/>
</dbReference>
<dbReference type="GO" id="GO:0005634">
    <property type="term" value="C:nucleus"/>
    <property type="evidence" value="ECO:0007669"/>
    <property type="project" value="UniProtKB-SubCell"/>
</dbReference>
<evidence type="ECO:0000256" key="4">
    <source>
        <dbReference type="ARBA" id="ARBA00023054"/>
    </source>
</evidence>
<evidence type="ECO:0000256" key="9">
    <source>
        <dbReference type="PROSITE-ProRule" id="PRU00108"/>
    </source>
</evidence>
<evidence type="ECO:0000256" key="2">
    <source>
        <dbReference type="ARBA" id="ARBA00006789"/>
    </source>
</evidence>
<reference evidence="16" key="1">
    <citation type="journal article" date="2011" name="Plant Physiol.">
        <title>Genome-wide characterization of the HD-ZIP IV transcription factor family in maize: preferential expression in the epidermis.</title>
        <authorList>
            <person name="Javelle M."/>
            <person name="Klein-Cosson C."/>
            <person name="Vernoud V."/>
            <person name="Boltz V."/>
            <person name="Maher C."/>
            <person name="Timmermans M."/>
            <person name="Depege N."/>
            <person name="Rogowsky P."/>
        </authorList>
    </citation>
    <scope>NUCLEOTIDE SEQUENCE</scope>
</reference>
<dbReference type="EMBL" id="BK008027">
    <property type="protein sequence ID" value="DAA34951.1"/>
    <property type="molecule type" value="Genomic_DNA"/>
</dbReference>
<dbReference type="CDD" id="cd00086">
    <property type="entry name" value="homeodomain"/>
    <property type="match status" value="1"/>
</dbReference>
<evidence type="ECO:0000313" key="16">
    <source>
        <dbReference type="EMBL" id="DAA34951.1"/>
    </source>
</evidence>
<dbReference type="Gene3D" id="1.10.10.60">
    <property type="entry name" value="Homeodomain-like"/>
    <property type="match status" value="1"/>
</dbReference>
<dbReference type="AlphaFoldDB" id="G2J5R6"/>
<dbReference type="Pfam" id="PF00046">
    <property type="entry name" value="Homeodomain"/>
    <property type="match status" value="1"/>
</dbReference>
<evidence type="ECO:0000256" key="3">
    <source>
        <dbReference type="ARBA" id="ARBA00023015"/>
    </source>
</evidence>
<evidence type="ECO:0000256" key="13">
    <source>
        <dbReference type="SAM" id="Phobius"/>
    </source>
</evidence>
<evidence type="ECO:0000259" key="14">
    <source>
        <dbReference type="PROSITE" id="PS50071"/>
    </source>
</evidence>
<dbReference type="InterPro" id="IPR002913">
    <property type="entry name" value="START_lipid-bd_dom"/>
</dbReference>
<evidence type="ECO:0000256" key="10">
    <source>
        <dbReference type="RuleBase" id="RU000682"/>
    </source>
</evidence>
<dbReference type="SMART" id="SM00234">
    <property type="entry name" value="START"/>
    <property type="match status" value="1"/>
</dbReference>
<dbReference type="InterPro" id="IPR057993">
    <property type="entry name" value="HD-Zip_IV_C"/>
</dbReference>
<organism evidence="16">
    <name type="scientific">Zea mays</name>
    <name type="common">Maize</name>
    <dbReference type="NCBI Taxonomy" id="4577"/>
    <lineage>
        <taxon>Eukaryota</taxon>
        <taxon>Viridiplantae</taxon>
        <taxon>Streptophyta</taxon>
        <taxon>Embryophyta</taxon>
        <taxon>Tracheophyta</taxon>
        <taxon>Spermatophyta</taxon>
        <taxon>Magnoliopsida</taxon>
        <taxon>Liliopsida</taxon>
        <taxon>Poales</taxon>
        <taxon>Poaceae</taxon>
        <taxon>PACMAD clade</taxon>
        <taxon>Panicoideae</taxon>
        <taxon>Andropogonodae</taxon>
        <taxon>Andropogoneae</taxon>
        <taxon>Tripsacinae</taxon>
        <taxon>Zea</taxon>
    </lineage>
</organism>
<dbReference type="PROSITE" id="PS50848">
    <property type="entry name" value="START"/>
    <property type="match status" value="2"/>
</dbReference>
<dbReference type="PROSITE" id="PS00027">
    <property type="entry name" value="HOMEOBOX_1"/>
    <property type="match status" value="1"/>
</dbReference>
<gene>
    <name evidence="16" type="primary">HDZIV2_OCL2</name>
</gene>
<dbReference type="ExpressionAtlas" id="G2J5R6">
    <property type="expression patterns" value="baseline and differential"/>
</dbReference>
<evidence type="ECO:0000256" key="12">
    <source>
        <dbReference type="SAM" id="MobiDB-lite"/>
    </source>
</evidence>
<dbReference type="PANTHER" id="PTHR45654">
    <property type="entry name" value="HOMEOBOX-LEUCINE ZIPPER PROTEIN MERISTEM L1"/>
    <property type="match status" value="1"/>
</dbReference>
<feature type="region of interest" description="Disordered" evidence="12">
    <location>
        <begin position="88"/>
        <end position="144"/>
    </location>
</feature>
<evidence type="ECO:0000256" key="6">
    <source>
        <dbReference type="ARBA" id="ARBA00023155"/>
    </source>
</evidence>
<keyword evidence="3" id="KW-0805">Transcription regulation</keyword>
<dbReference type="GO" id="GO:0008289">
    <property type="term" value="F:lipid binding"/>
    <property type="evidence" value="ECO:0007669"/>
    <property type="project" value="InterPro"/>
</dbReference>
<keyword evidence="5 9" id="KW-0238">DNA-binding</keyword>
<evidence type="ECO:0000256" key="11">
    <source>
        <dbReference type="SAM" id="Coils"/>
    </source>
</evidence>
<evidence type="ECO:0000256" key="8">
    <source>
        <dbReference type="ARBA" id="ARBA00023242"/>
    </source>
</evidence>
<dbReference type="PANTHER" id="PTHR45654:SF112">
    <property type="entry name" value="HOMEODOMAIN LEUCINE ZIPPER FAMILY IV PROTEIN"/>
    <property type="match status" value="1"/>
</dbReference>
<protein>
    <submittedName>
        <fullName evidence="16">Homeodomain leucine zipper family IV protein</fullName>
    </submittedName>
</protein>
<proteinExistence type="inferred from homology"/>
<evidence type="ECO:0000256" key="7">
    <source>
        <dbReference type="ARBA" id="ARBA00023163"/>
    </source>
</evidence>
<dbReference type="Pfam" id="PF01852">
    <property type="entry name" value="START"/>
    <property type="match status" value="1"/>
</dbReference>
<dbReference type="SUPFAM" id="SSF46689">
    <property type="entry name" value="Homeodomain-like"/>
    <property type="match status" value="1"/>
</dbReference>
<dbReference type="GO" id="GO:0000981">
    <property type="term" value="F:DNA-binding transcription factor activity, RNA polymerase II-specific"/>
    <property type="evidence" value="ECO:0007669"/>
    <property type="project" value="InterPro"/>
</dbReference>
<keyword evidence="13" id="KW-1133">Transmembrane helix</keyword>
<evidence type="ECO:0000256" key="1">
    <source>
        <dbReference type="ARBA" id="ARBA00004123"/>
    </source>
</evidence>
<feature type="transmembrane region" description="Helical" evidence="13">
    <location>
        <begin position="25"/>
        <end position="42"/>
    </location>
</feature>
<feature type="DNA-binding region" description="Homeobox" evidence="9">
    <location>
        <begin position="136"/>
        <end position="195"/>
    </location>
</feature>
<feature type="coiled-coil region" evidence="11">
    <location>
        <begin position="188"/>
        <end position="215"/>
    </location>
</feature>
<keyword evidence="7" id="KW-0804">Transcription</keyword>
<evidence type="ECO:0000256" key="5">
    <source>
        <dbReference type="ARBA" id="ARBA00023125"/>
    </source>
</evidence>
<dbReference type="InterPro" id="IPR001356">
    <property type="entry name" value="HD"/>
</dbReference>
<sequence length="787" mass="84706">MANAACVGGSFLGVEKGKPATVSNLGAPAVLLLVLACLPLVLPSSDPKQGMSFGDLDGGGSAAGLQYPYGAFASSPVLSLTVVDARRRRGGGGNAKDASEAENEGQSMMSGHLDVVLSGGGDGEDGEAANQRKPKRKKPYNRHTPRQIEQLEAMFKEFHHPDEKQRAQLSRQLGLDPRQVKFWFQNRRTHLKNQLERQENARLKHENDKLRVENLSIREAIRDLVCSCCGGPAVLGELSPEEHQLRLENARLRDELARVCTVTSKFIGKPMSHMELLLAKEPHPMTGSSLELAVAVGVGSSVPSSKMPVSTISELAGSTSSSTGTVTTPMVTASLPMVSIDKSKFAQLAVSAMNELVKMARMNEPLWIPTIPSPGSPIMETLNFKEYLKAFSPCVGVKPTGFVSEASRESGIVTIDSSAALMEVFMDERRWSDIFYCIVAKASIVEEILPGSIDGLQTDQCLATNTKCRRLPSGCVLQDTPNGCKVTWVEHAEYPEASVHQLYQPLMRSGLALGAGRWLATLQRQCECLAILMSSLAAPEHDSAAVSLEGKWSLLKLARRMMENFCAGMGASSSREWSMLDGFTGSTGKDVRVMVQNSVDEPGVPPGVVLSVATAVWLPVTPERLFNFLRDEELRAEWDILSNGGPMQQVLRISKGQLDGNSVALLRADHTDSHLNSILILQETCTDRSGAMVVYTPVDFPAMQLVLGGGDSKNVALLPSGFVILPAGSTASGLGHKARGSLLTVAFQILVNSQPTAKLTVESVDTVYSLISCTIEKIKAALHCDVC</sequence>
<name>G2J5R6_MAIZE</name>
<comment type="similarity">
    <text evidence="2">Belongs to the HD-ZIP homeobox family. Class IV subfamily.</text>
</comment>
<feature type="compositionally biased region" description="Basic residues" evidence="12">
    <location>
        <begin position="132"/>
        <end position="144"/>
    </location>
</feature>
<dbReference type="FunFam" id="1.10.10.60:FF:000229">
    <property type="entry name" value="Homeobox-leucine zipper protein HDG1"/>
    <property type="match status" value="1"/>
</dbReference>
<keyword evidence="6 9" id="KW-0371">Homeobox</keyword>
<keyword evidence="4 11" id="KW-0175">Coiled coil</keyword>
<accession>G2J5R6</accession>
<feature type="domain" description="START" evidence="15">
    <location>
        <begin position="338"/>
        <end position="448"/>
    </location>
</feature>
<feature type="domain" description="Homeobox" evidence="14">
    <location>
        <begin position="134"/>
        <end position="194"/>
    </location>
</feature>
<comment type="subcellular location">
    <subcellularLocation>
        <location evidence="1 9 10">Nucleus</location>
    </subcellularLocation>
</comment>
<feature type="domain" description="START" evidence="15">
    <location>
        <begin position="467"/>
        <end position="531"/>
    </location>
</feature>